<dbReference type="Gene3D" id="3.30.1870.10">
    <property type="entry name" value="EreA-like, domain 2"/>
    <property type="match status" value="1"/>
</dbReference>
<dbReference type="AlphaFoldDB" id="A0A1A8XHD0"/>
<dbReference type="InterPro" id="IPR014622">
    <property type="entry name" value="UCP036794_erythomycin"/>
</dbReference>
<dbReference type="EMBL" id="FLQX01000035">
    <property type="protein sequence ID" value="SBT04101.1"/>
    <property type="molecule type" value="Genomic_DNA"/>
</dbReference>
<dbReference type="PANTHER" id="PTHR31299">
    <property type="entry name" value="ESTERASE, PUTATIVE (AFU_ORTHOLOGUE AFUA_1G05850)-RELATED"/>
    <property type="match status" value="1"/>
</dbReference>
<dbReference type="PROSITE" id="PS51257">
    <property type="entry name" value="PROKAR_LIPOPROTEIN"/>
    <property type="match status" value="1"/>
</dbReference>
<accession>A0A1A8XHD0</accession>
<dbReference type="Gene3D" id="3.40.1660.10">
    <property type="entry name" value="EreA-like (biosynthetic domain)"/>
    <property type="match status" value="1"/>
</dbReference>
<feature type="signal peptide" evidence="1">
    <location>
        <begin position="1"/>
        <end position="32"/>
    </location>
</feature>
<dbReference type="InterPro" id="IPR052036">
    <property type="entry name" value="Hydrolase/PRTase-associated"/>
</dbReference>
<sequence length="466" mass="51872">MPARPRPKIRRQWLALCVLLLAGCLAESVALAAEESRPEAERTLVAVIGAHAQAMTDSADDYDRLLASIGDARLVMLGEATHGSAEFYDQRARLTERLMVEKGFSALVLEAGWAPATGLDDFVHGRLQPPDTVNRWRAFQRFPRWVWRNEQFAAFLDQLRALNDESARERPLASVISPISPISVYGMDLYGVPDAVADVLRYLRARDTRAAAQARRDYRCFAPYKRPALDPQLYGRDVARGSMPSCATRVAVRLAQMQTLAAQDPDRAAFTALMSARSIAGAEAYYRLLHTEGALTSWNQRERFLAESLQILLARHGKLVVWAHNTHQGDARATDQAKAGELSIGQLMRQQLGDEAVYLVGMTTFRGSVRAATGWATPDRATTLRPAIVGSWSHLLHEVGLPAFVLIFRDHADLVRQLDRSLLDRGVGVTYLPAAERENHYAHSSLARRFDALIHIDTTHALRPLR</sequence>
<evidence type="ECO:0000313" key="2">
    <source>
        <dbReference type="EMBL" id="SBT04101.1"/>
    </source>
</evidence>
<dbReference type="GO" id="GO:0046677">
    <property type="term" value="P:response to antibiotic"/>
    <property type="evidence" value="ECO:0007669"/>
    <property type="project" value="InterPro"/>
</dbReference>
<dbReference type="InterPro" id="IPR007815">
    <property type="entry name" value="Emycin_Estase"/>
</dbReference>
<dbReference type="Gene3D" id="1.20.1440.30">
    <property type="entry name" value="Biosynthetic Protein domain"/>
    <property type="match status" value="1"/>
</dbReference>
<dbReference type="STRING" id="1860102.ACCAA_130070"/>
<dbReference type="Proteomes" id="UP000199169">
    <property type="component" value="Unassembled WGS sequence"/>
</dbReference>
<evidence type="ECO:0000313" key="3">
    <source>
        <dbReference type="Proteomes" id="UP000199169"/>
    </source>
</evidence>
<dbReference type="RefSeq" id="WP_186405825.1">
    <property type="nucleotide sequence ID" value="NZ_FLQX01000035.1"/>
</dbReference>
<dbReference type="SUPFAM" id="SSF159501">
    <property type="entry name" value="EreA/ChaN-like"/>
    <property type="match status" value="1"/>
</dbReference>
<keyword evidence="3" id="KW-1185">Reference proteome</keyword>
<gene>
    <name evidence="2" type="ORF">ACCAA_130070</name>
</gene>
<dbReference type="PIRSF" id="PIRSF036794">
    <property type="entry name" value="UCP_erythr_ester"/>
    <property type="match status" value="1"/>
</dbReference>
<dbReference type="PANTHER" id="PTHR31299:SF0">
    <property type="entry name" value="ESTERASE, PUTATIVE (AFU_ORTHOLOGUE AFUA_1G05850)-RELATED"/>
    <property type="match status" value="1"/>
</dbReference>
<feature type="chain" id="PRO_5008381468" evidence="1">
    <location>
        <begin position="33"/>
        <end position="466"/>
    </location>
</feature>
<evidence type="ECO:0000256" key="1">
    <source>
        <dbReference type="SAM" id="SignalP"/>
    </source>
</evidence>
<dbReference type="CDD" id="cd14728">
    <property type="entry name" value="Ere-like"/>
    <property type="match status" value="1"/>
</dbReference>
<protein>
    <submittedName>
        <fullName evidence="2">Erythromycin esterase</fullName>
    </submittedName>
</protein>
<reference evidence="2 3" key="1">
    <citation type="submission" date="2016-06" db="EMBL/GenBank/DDBJ databases">
        <authorList>
            <person name="Kjaerup R.B."/>
            <person name="Dalgaard T.S."/>
            <person name="Juul-Madsen H.R."/>
        </authorList>
    </citation>
    <scope>NUCLEOTIDE SEQUENCE [LARGE SCALE GENOMIC DNA]</scope>
    <source>
        <strain evidence="2">3</strain>
    </source>
</reference>
<organism evidence="2 3">
    <name type="scientific">Candidatus Accumulibacter aalborgensis</name>
    <dbReference type="NCBI Taxonomy" id="1860102"/>
    <lineage>
        <taxon>Bacteria</taxon>
        <taxon>Pseudomonadati</taxon>
        <taxon>Pseudomonadota</taxon>
        <taxon>Betaproteobacteria</taxon>
        <taxon>Candidatus Accumulibacter</taxon>
    </lineage>
</organism>
<name>A0A1A8XHD0_9PROT</name>
<proteinExistence type="predicted"/>
<dbReference type="Pfam" id="PF05139">
    <property type="entry name" value="Erythro_esteras"/>
    <property type="match status" value="1"/>
</dbReference>
<keyword evidence="1" id="KW-0732">Signal</keyword>